<feature type="compositionally biased region" description="Basic and acidic residues" evidence="8">
    <location>
        <begin position="429"/>
        <end position="442"/>
    </location>
</feature>
<evidence type="ECO:0000313" key="10">
    <source>
        <dbReference type="EMBL" id="QQZ49853.1"/>
    </source>
</evidence>
<evidence type="ECO:0000256" key="6">
    <source>
        <dbReference type="ARBA" id="ARBA00023014"/>
    </source>
</evidence>
<dbReference type="Pfam" id="PF00848">
    <property type="entry name" value="Ring_hydroxyl_A"/>
    <property type="match status" value="1"/>
</dbReference>
<dbReference type="CDD" id="cd03469">
    <property type="entry name" value="Rieske_RO_Alpha_N"/>
    <property type="match status" value="1"/>
</dbReference>
<dbReference type="GO" id="GO:0051537">
    <property type="term" value="F:2 iron, 2 sulfur cluster binding"/>
    <property type="evidence" value="ECO:0007669"/>
    <property type="project" value="UniProtKB-KW"/>
</dbReference>
<accession>A0A974P356</accession>
<dbReference type="InterPro" id="IPR001663">
    <property type="entry name" value="Rng_hydr_dOase-A"/>
</dbReference>
<organism evidence="10">
    <name type="scientific">Phenylobacterium glaciei</name>
    <dbReference type="NCBI Taxonomy" id="2803784"/>
    <lineage>
        <taxon>Bacteria</taxon>
        <taxon>Pseudomonadati</taxon>
        <taxon>Pseudomonadota</taxon>
        <taxon>Alphaproteobacteria</taxon>
        <taxon>Caulobacterales</taxon>
        <taxon>Caulobacteraceae</taxon>
        <taxon>Phenylobacterium</taxon>
    </lineage>
</organism>
<evidence type="ECO:0000256" key="7">
    <source>
        <dbReference type="ARBA" id="ARBA00023027"/>
    </source>
</evidence>
<evidence type="ECO:0000256" key="3">
    <source>
        <dbReference type="ARBA" id="ARBA00022723"/>
    </source>
</evidence>
<evidence type="ECO:0000256" key="5">
    <source>
        <dbReference type="ARBA" id="ARBA00023004"/>
    </source>
</evidence>
<keyword evidence="6" id="KW-0411">Iron-sulfur</keyword>
<dbReference type="PROSITE" id="PS00570">
    <property type="entry name" value="RING_HYDROXYL_ALPHA"/>
    <property type="match status" value="1"/>
</dbReference>
<dbReference type="InterPro" id="IPR036922">
    <property type="entry name" value="Rieske_2Fe-2S_sf"/>
</dbReference>
<feature type="domain" description="Rieske" evidence="9">
    <location>
        <begin position="56"/>
        <end position="162"/>
    </location>
</feature>
<dbReference type="GO" id="GO:0005506">
    <property type="term" value="F:iron ion binding"/>
    <property type="evidence" value="ECO:0007669"/>
    <property type="project" value="InterPro"/>
</dbReference>
<gene>
    <name evidence="10" type="ORF">JKL49_24500</name>
</gene>
<keyword evidence="7" id="KW-0520">NAD</keyword>
<feature type="region of interest" description="Disordered" evidence="8">
    <location>
        <begin position="379"/>
        <end position="450"/>
    </location>
</feature>
<proteinExistence type="predicted"/>
<keyword evidence="4" id="KW-0560">Oxidoreductase</keyword>
<sequence>MKPAVQIEVLRELMSQLDEGVNADAGGVMSCPASTYTCPDLAGREWETFFRGHPQIVGMTADLPEPGSFITCSDLGIPILVTRDKAGQVRAFLNSCRHRGPMVEQARRGRKSRFSCPFHAWTYDSSGALIGVPQEDQFGTIDKACLGLIELPAAERFGFLLVHSDPKGVIDTETLFQGVADDLEHWDWGRYVLAHEQTLDMKLNWKLATDTFGETYHFKRLHKDTLANNFHGDVLSYRSYDRNHRMILCLRGIDELRGQPEADWTIEQGGFPVYFLFPNVVVNVGNKRIAVVRVYPDPQDPGRSISQISYYFDREVLAENPGMAMLFAEGFTAVVAAEDYATAETTQRALAAGLQDQLLFGRNEPPLHHYHNTFRRALGMEPCRSPRPGSAAPGRSSRHWRHRSPRRPHRRRGPTPEVQGADVAPGHRRLPDTRIAGEDRMGRGQAHPPRRCFRRMKNSAMLRSTVRPAWLWASSKAKPAIWPPLRNSRGTWLASLQ</sequence>
<dbReference type="Gene3D" id="2.102.10.10">
    <property type="entry name" value="Rieske [2Fe-2S] iron-sulphur domain"/>
    <property type="match status" value="1"/>
</dbReference>
<evidence type="ECO:0000259" key="9">
    <source>
        <dbReference type="PROSITE" id="PS51296"/>
    </source>
</evidence>
<evidence type="ECO:0000256" key="4">
    <source>
        <dbReference type="ARBA" id="ARBA00023002"/>
    </source>
</evidence>
<dbReference type="EMBL" id="CP068570">
    <property type="protein sequence ID" value="QQZ49853.1"/>
    <property type="molecule type" value="Genomic_DNA"/>
</dbReference>
<keyword evidence="10" id="KW-0223">Dioxygenase</keyword>
<dbReference type="PANTHER" id="PTHR43756:SF5">
    <property type="entry name" value="CHOLINE MONOOXYGENASE, CHLOROPLASTIC"/>
    <property type="match status" value="1"/>
</dbReference>
<dbReference type="Pfam" id="PF00355">
    <property type="entry name" value="Rieske"/>
    <property type="match status" value="1"/>
</dbReference>
<dbReference type="Gene3D" id="3.90.380.10">
    <property type="entry name" value="Naphthalene 1,2-dioxygenase Alpha Subunit, Chain A, domain 1"/>
    <property type="match status" value="2"/>
</dbReference>
<dbReference type="AlphaFoldDB" id="A0A974P356"/>
<keyword evidence="3" id="KW-0479">Metal-binding</keyword>
<evidence type="ECO:0000256" key="8">
    <source>
        <dbReference type="SAM" id="MobiDB-lite"/>
    </source>
</evidence>
<keyword evidence="5" id="KW-0408">Iron</keyword>
<dbReference type="SUPFAM" id="SSF50022">
    <property type="entry name" value="ISP domain"/>
    <property type="match status" value="1"/>
</dbReference>
<feature type="compositionally biased region" description="Basic residues" evidence="8">
    <location>
        <begin position="396"/>
        <end position="413"/>
    </location>
</feature>
<dbReference type="SUPFAM" id="SSF55961">
    <property type="entry name" value="Bet v1-like"/>
    <property type="match status" value="1"/>
</dbReference>
<dbReference type="PROSITE" id="PS51296">
    <property type="entry name" value="RIESKE"/>
    <property type="match status" value="1"/>
</dbReference>
<protein>
    <submittedName>
        <fullName evidence="10">Aromatic ring-hydroxylating dioxygenase subunit alpha</fullName>
    </submittedName>
</protein>
<dbReference type="PRINTS" id="PR00090">
    <property type="entry name" value="RNGDIOXGNASE"/>
</dbReference>
<dbReference type="PANTHER" id="PTHR43756">
    <property type="entry name" value="CHOLINE MONOOXYGENASE, CHLOROPLASTIC"/>
    <property type="match status" value="1"/>
</dbReference>
<evidence type="ECO:0000256" key="1">
    <source>
        <dbReference type="ARBA" id="ARBA00001962"/>
    </source>
</evidence>
<comment type="cofactor">
    <cofactor evidence="1">
        <name>Fe cation</name>
        <dbReference type="ChEBI" id="CHEBI:24875"/>
    </cofactor>
</comment>
<keyword evidence="2" id="KW-0001">2Fe-2S</keyword>
<dbReference type="GO" id="GO:0051213">
    <property type="term" value="F:dioxygenase activity"/>
    <property type="evidence" value="ECO:0007669"/>
    <property type="project" value="UniProtKB-KW"/>
</dbReference>
<evidence type="ECO:0000256" key="2">
    <source>
        <dbReference type="ARBA" id="ARBA00022714"/>
    </source>
</evidence>
<dbReference type="InterPro" id="IPR015881">
    <property type="entry name" value="ARHD_Rieske_2Fe_2S"/>
</dbReference>
<dbReference type="InterPro" id="IPR017941">
    <property type="entry name" value="Rieske_2Fe-2S"/>
</dbReference>
<dbReference type="InterPro" id="IPR015879">
    <property type="entry name" value="Ring_hydroxy_dOase_asu_C_dom"/>
</dbReference>
<name>A0A974P356_9CAUL</name>
<reference evidence="10" key="1">
    <citation type="submission" date="2021-01" db="EMBL/GenBank/DDBJ databases">
        <title>Genome sequence of Phenylobacterium sp. 20VBR1 isolated from a valley glaceir, Ny-Alesund, Svalbard.</title>
        <authorList>
            <person name="Thomas F.A."/>
            <person name="Krishnan K.P."/>
            <person name="Sinha R.K."/>
        </authorList>
    </citation>
    <scope>NUCLEOTIDE SEQUENCE</scope>
    <source>
        <strain evidence="10">20VBR1</strain>
    </source>
</reference>